<keyword evidence="3" id="KW-0238">DNA-binding</keyword>
<evidence type="ECO:0000313" key="9">
    <source>
        <dbReference type="RefSeq" id="XP_048321656.2"/>
    </source>
</evidence>
<name>A0ABM3I6M2_ZIZJJ</name>
<keyword evidence="8" id="KW-1185">Reference proteome</keyword>
<gene>
    <name evidence="9" type="primary">LOC125419508</name>
</gene>
<evidence type="ECO:0000256" key="6">
    <source>
        <dbReference type="SAM" id="MobiDB-lite"/>
    </source>
</evidence>
<evidence type="ECO:0000256" key="5">
    <source>
        <dbReference type="ARBA" id="ARBA00023242"/>
    </source>
</evidence>
<dbReference type="CDD" id="cd00018">
    <property type="entry name" value="AP2"/>
    <property type="match status" value="1"/>
</dbReference>
<evidence type="ECO:0000256" key="4">
    <source>
        <dbReference type="ARBA" id="ARBA00023163"/>
    </source>
</evidence>
<dbReference type="Proteomes" id="UP001652623">
    <property type="component" value="Chromosome 11"/>
</dbReference>
<sequence>MNPFEEIYSAFSQSNPSLLPQNLITSQFENSNSSRLLDNFSAIDSNKNQCCPPLPMQYSHHGGDHQAHHENFNLMNKFSTPKHQNQAPTFLPLQLDSPLALKNSLLEVPYLNVQLKDSQIIPSLPMECDNNGLNDNTFEGNQISDNGIDETNECDEEESNAEAQSKGRCKKTKSTFGERSSMYRGVIYVGGFEREEDAARAYDLAALKFWGRSAPLNFPLSDYAKEWEEMQNVTKKEYLLAIRR</sequence>
<feature type="domain" description="AP2/ERF" evidence="7">
    <location>
        <begin position="164"/>
        <end position="219"/>
    </location>
</feature>
<dbReference type="PROSITE" id="PS51032">
    <property type="entry name" value="AP2_ERF"/>
    <property type="match status" value="1"/>
</dbReference>
<reference evidence="9" key="1">
    <citation type="submission" date="2025-08" db="UniProtKB">
        <authorList>
            <consortium name="RefSeq"/>
        </authorList>
    </citation>
    <scope>IDENTIFICATION</scope>
    <source>
        <tissue evidence="9">Seedling</tissue>
    </source>
</reference>
<dbReference type="InterPro" id="IPR001471">
    <property type="entry name" value="AP2/ERF_dom"/>
</dbReference>
<proteinExistence type="predicted"/>
<dbReference type="SMART" id="SM00380">
    <property type="entry name" value="AP2"/>
    <property type="match status" value="1"/>
</dbReference>
<dbReference type="RefSeq" id="XP_048321656.2">
    <property type="nucleotide sequence ID" value="XM_048465699.2"/>
</dbReference>
<accession>A0ABM3I6M2</accession>
<dbReference type="SUPFAM" id="SSF54171">
    <property type="entry name" value="DNA-binding domain"/>
    <property type="match status" value="1"/>
</dbReference>
<keyword evidence="5" id="KW-0539">Nucleus</keyword>
<dbReference type="PANTHER" id="PTHR32467:SF241">
    <property type="entry name" value="OS01G0899800 PROTEIN"/>
    <property type="match status" value="1"/>
</dbReference>
<dbReference type="InterPro" id="IPR036955">
    <property type="entry name" value="AP2/ERF_dom_sf"/>
</dbReference>
<feature type="compositionally biased region" description="Acidic residues" evidence="6">
    <location>
        <begin position="147"/>
        <end position="160"/>
    </location>
</feature>
<keyword evidence="4" id="KW-0804">Transcription</keyword>
<organism evidence="8 9">
    <name type="scientific">Ziziphus jujuba</name>
    <name type="common">Chinese jujube</name>
    <name type="synonym">Ziziphus sativa</name>
    <dbReference type="NCBI Taxonomy" id="326968"/>
    <lineage>
        <taxon>Eukaryota</taxon>
        <taxon>Viridiplantae</taxon>
        <taxon>Streptophyta</taxon>
        <taxon>Embryophyta</taxon>
        <taxon>Tracheophyta</taxon>
        <taxon>Spermatophyta</taxon>
        <taxon>Magnoliopsida</taxon>
        <taxon>eudicotyledons</taxon>
        <taxon>Gunneridae</taxon>
        <taxon>Pentapetalae</taxon>
        <taxon>rosids</taxon>
        <taxon>fabids</taxon>
        <taxon>Rosales</taxon>
        <taxon>Rhamnaceae</taxon>
        <taxon>Paliureae</taxon>
        <taxon>Ziziphus</taxon>
    </lineage>
</organism>
<keyword evidence="2" id="KW-0805">Transcription regulation</keyword>
<comment type="subcellular location">
    <subcellularLocation>
        <location evidence="1">Nucleus</location>
    </subcellularLocation>
</comment>
<dbReference type="GeneID" id="125419508"/>
<evidence type="ECO:0000313" key="8">
    <source>
        <dbReference type="Proteomes" id="UP001652623"/>
    </source>
</evidence>
<dbReference type="Gene3D" id="3.30.730.10">
    <property type="entry name" value="AP2/ERF domain"/>
    <property type="match status" value="1"/>
</dbReference>
<dbReference type="InterPro" id="IPR016177">
    <property type="entry name" value="DNA-bd_dom_sf"/>
</dbReference>
<dbReference type="PANTHER" id="PTHR32467">
    <property type="entry name" value="AP2-LIKE ETHYLENE-RESPONSIVE TRANSCRIPTION FACTOR"/>
    <property type="match status" value="1"/>
</dbReference>
<evidence type="ECO:0000259" key="7">
    <source>
        <dbReference type="PROSITE" id="PS51032"/>
    </source>
</evidence>
<evidence type="ECO:0000256" key="1">
    <source>
        <dbReference type="ARBA" id="ARBA00004123"/>
    </source>
</evidence>
<evidence type="ECO:0000256" key="2">
    <source>
        <dbReference type="ARBA" id="ARBA00023015"/>
    </source>
</evidence>
<protein>
    <submittedName>
        <fullName evidence="9">AP2-like ethylene-responsive transcription factor AIL6</fullName>
    </submittedName>
</protein>
<evidence type="ECO:0000256" key="3">
    <source>
        <dbReference type="ARBA" id="ARBA00023125"/>
    </source>
</evidence>
<feature type="region of interest" description="Disordered" evidence="6">
    <location>
        <begin position="140"/>
        <end position="171"/>
    </location>
</feature>